<evidence type="ECO:0000313" key="7">
    <source>
        <dbReference type="Proteomes" id="UP000251889"/>
    </source>
</evidence>
<dbReference type="GO" id="GO:0005829">
    <property type="term" value="C:cytosol"/>
    <property type="evidence" value="ECO:0007669"/>
    <property type="project" value="TreeGrafter"/>
</dbReference>
<keyword evidence="2" id="KW-0808">Transferase</keyword>
<proteinExistence type="inferred from homology"/>
<dbReference type="InterPro" id="IPR043129">
    <property type="entry name" value="ATPase_NBD"/>
</dbReference>
<reference evidence="6 7" key="1">
    <citation type="submission" date="2018-06" db="EMBL/GenBank/DDBJ databases">
        <title>Chryseolinea flavus sp. nov., a member of the phylum Bacteroidetes isolated from soil.</title>
        <authorList>
            <person name="Li Y."/>
            <person name="Wang J."/>
        </authorList>
    </citation>
    <scope>NUCLEOTIDE SEQUENCE [LARGE SCALE GENOMIC DNA]</scope>
    <source>
        <strain evidence="6 7">SDU1-6</strain>
    </source>
</reference>
<protein>
    <submittedName>
        <fullName evidence="6">Carbohydrate kinase</fullName>
    </submittedName>
</protein>
<dbReference type="SUPFAM" id="SSF53067">
    <property type="entry name" value="Actin-like ATPase domain"/>
    <property type="match status" value="2"/>
</dbReference>
<dbReference type="PANTHER" id="PTHR10196">
    <property type="entry name" value="SUGAR KINASE"/>
    <property type="match status" value="1"/>
</dbReference>
<dbReference type="RefSeq" id="WP_112747139.1">
    <property type="nucleotide sequence ID" value="NZ_QMFY01000005.1"/>
</dbReference>
<dbReference type="Pfam" id="PF21546">
    <property type="entry name" value="FGGY_C_2"/>
    <property type="match status" value="1"/>
</dbReference>
<organism evidence="6 7">
    <name type="scientific">Pseudochryseolinea flava</name>
    <dbReference type="NCBI Taxonomy" id="2059302"/>
    <lineage>
        <taxon>Bacteria</taxon>
        <taxon>Pseudomonadati</taxon>
        <taxon>Bacteroidota</taxon>
        <taxon>Cytophagia</taxon>
        <taxon>Cytophagales</taxon>
        <taxon>Fulvivirgaceae</taxon>
        <taxon>Pseudochryseolinea</taxon>
    </lineage>
</organism>
<comment type="caution">
    <text evidence="6">The sequence shown here is derived from an EMBL/GenBank/DDBJ whole genome shotgun (WGS) entry which is preliminary data.</text>
</comment>
<keyword evidence="3 6" id="KW-0418">Kinase</keyword>
<dbReference type="CDD" id="cd07772">
    <property type="entry name" value="ASKHA_NBD_FGGY_NaCK-like"/>
    <property type="match status" value="1"/>
</dbReference>
<dbReference type="EMBL" id="QMFY01000005">
    <property type="protein sequence ID" value="RAW00983.1"/>
    <property type="molecule type" value="Genomic_DNA"/>
</dbReference>
<evidence type="ECO:0000259" key="4">
    <source>
        <dbReference type="Pfam" id="PF00370"/>
    </source>
</evidence>
<evidence type="ECO:0000256" key="1">
    <source>
        <dbReference type="ARBA" id="ARBA00009156"/>
    </source>
</evidence>
<evidence type="ECO:0000256" key="3">
    <source>
        <dbReference type="ARBA" id="ARBA00022777"/>
    </source>
</evidence>
<evidence type="ECO:0000256" key="2">
    <source>
        <dbReference type="ARBA" id="ARBA00022679"/>
    </source>
</evidence>
<dbReference type="GO" id="GO:0005997">
    <property type="term" value="P:xylulose metabolic process"/>
    <property type="evidence" value="ECO:0007669"/>
    <property type="project" value="TreeGrafter"/>
</dbReference>
<gene>
    <name evidence="6" type="ORF">DQQ10_12145</name>
</gene>
<dbReference type="Pfam" id="PF00370">
    <property type="entry name" value="FGGY_N"/>
    <property type="match status" value="1"/>
</dbReference>
<dbReference type="OrthoDB" id="9786272at2"/>
<dbReference type="Proteomes" id="UP000251889">
    <property type="component" value="Unassembled WGS sequence"/>
</dbReference>
<sequence length="444" mass="49973">MAKPVIAIFDIGKTNKKLFLFDERYNIVLEQSTQIEEIIDDDGDSCEDLHALTKWVLASFQEANNSPSFDIKAINVSTYGASFVHLGYDEKPVTDLYNYLKPFPESLKRKFYSDYGGESVFSMFTASPVLGNLNSGMQLYWLKHAKSALFKKINVSLHLPQYIASLFSKRYYSDITSIGCHTNLWNFAQNSYHDWSEKEGIREKLAPMKAGDAVVPSSNEENMLCGIGLHDSSAALIPYLVSFNEPFLLLSTGTWCISLNPFTDDPLTVEELEKGCLCYLTYKGNPVKASRLFSGYEHEKQINRLADHFQKPKDHYESIGYNATLVAYPGNYFEQHDLSVYETYELAYTQLIKALVDDQVTSTKLVLNNMQVKRIFVDGGFSKNAIFMNLLAKAFPSIEVYAAAMAQASALGAAMAIHQHWNKQPLESDVIALRYYTGASSMVS</sequence>
<feature type="domain" description="Carbohydrate kinase FGGY N-terminal" evidence="4">
    <location>
        <begin position="6"/>
        <end position="194"/>
    </location>
</feature>
<dbReference type="InterPro" id="IPR049382">
    <property type="entry name" value="FGGY_C_2"/>
</dbReference>
<accession>A0A364Y284</accession>
<dbReference type="InterPro" id="IPR018484">
    <property type="entry name" value="FGGY_N"/>
</dbReference>
<feature type="domain" description="Carbohydrate kinase FGGY C-terminal" evidence="5">
    <location>
        <begin position="245"/>
        <end position="420"/>
    </location>
</feature>
<comment type="similarity">
    <text evidence="1">Belongs to the FGGY kinase family.</text>
</comment>
<dbReference type="Gene3D" id="3.30.420.40">
    <property type="match status" value="2"/>
</dbReference>
<dbReference type="AlphaFoldDB" id="A0A364Y284"/>
<keyword evidence="7" id="KW-1185">Reference proteome</keyword>
<name>A0A364Y284_9BACT</name>
<evidence type="ECO:0000259" key="5">
    <source>
        <dbReference type="Pfam" id="PF21546"/>
    </source>
</evidence>
<dbReference type="PANTHER" id="PTHR10196:SF57">
    <property type="entry name" value="XYLULOSE KINASE"/>
    <property type="match status" value="1"/>
</dbReference>
<evidence type="ECO:0000313" key="6">
    <source>
        <dbReference type="EMBL" id="RAW00983.1"/>
    </source>
</evidence>
<dbReference type="GO" id="GO:0004856">
    <property type="term" value="F:D-xylulokinase activity"/>
    <property type="evidence" value="ECO:0007669"/>
    <property type="project" value="TreeGrafter"/>
</dbReference>